<dbReference type="InterPro" id="IPR020846">
    <property type="entry name" value="MFS_dom"/>
</dbReference>
<organism evidence="4">
    <name type="scientific">Aplanochytrium stocchinoi</name>
    <dbReference type="NCBI Taxonomy" id="215587"/>
    <lineage>
        <taxon>Eukaryota</taxon>
        <taxon>Sar</taxon>
        <taxon>Stramenopiles</taxon>
        <taxon>Bigyra</taxon>
        <taxon>Labyrinthulomycetes</taxon>
        <taxon>Thraustochytrida</taxon>
        <taxon>Thraustochytriidae</taxon>
        <taxon>Aplanochytrium</taxon>
    </lineage>
</organism>
<keyword evidence="2" id="KW-1133">Transmembrane helix</keyword>
<evidence type="ECO:0000313" key="4">
    <source>
        <dbReference type="EMBL" id="CAE0435133.1"/>
    </source>
</evidence>
<dbReference type="Gene3D" id="1.20.1250.20">
    <property type="entry name" value="MFS general substrate transporter like domains"/>
    <property type="match status" value="1"/>
</dbReference>
<feature type="domain" description="Major facilitator superfamily (MFS) profile" evidence="3">
    <location>
        <begin position="1"/>
        <end position="164"/>
    </location>
</feature>
<dbReference type="EMBL" id="HBIN01007394">
    <property type="protein sequence ID" value="CAE0435133.1"/>
    <property type="molecule type" value="Transcribed_RNA"/>
</dbReference>
<feature type="transmembrane region" description="Helical" evidence="2">
    <location>
        <begin position="20"/>
        <end position="39"/>
    </location>
</feature>
<feature type="transmembrane region" description="Helical" evidence="2">
    <location>
        <begin position="74"/>
        <end position="96"/>
    </location>
</feature>
<feature type="transmembrane region" description="Helical" evidence="2">
    <location>
        <begin position="139"/>
        <end position="159"/>
    </location>
</feature>
<proteinExistence type="predicted"/>
<evidence type="ECO:0000256" key="2">
    <source>
        <dbReference type="SAM" id="Phobius"/>
    </source>
</evidence>
<evidence type="ECO:0000259" key="3">
    <source>
        <dbReference type="PROSITE" id="PS50850"/>
    </source>
</evidence>
<protein>
    <recommendedName>
        <fullName evidence="3">Major facilitator superfamily (MFS) profile domain-containing protein</fullName>
    </recommendedName>
</protein>
<name>A0A7S3LPB8_9STRA</name>
<feature type="transmembrane region" description="Helical" evidence="2">
    <location>
        <begin position="51"/>
        <end position="68"/>
    </location>
</feature>
<evidence type="ECO:0000256" key="1">
    <source>
        <dbReference type="ARBA" id="ARBA00004141"/>
    </source>
</evidence>
<dbReference type="AlphaFoldDB" id="A0A7S3LPB8"/>
<gene>
    <name evidence="4" type="ORF">ASTO00021_LOCUS5417</name>
</gene>
<feature type="transmembrane region" description="Helical" evidence="2">
    <location>
        <begin position="108"/>
        <end position="127"/>
    </location>
</feature>
<keyword evidence="2" id="KW-0812">Transmembrane</keyword>
<accession>A0A7S3LPB8</accession>
<dbReference type="InterPro" id="IPR011701">
    <property type="entry name" value="MFS"/>
</dbReference>
<keyword evidence="2" id="KW-0472">Membrane</keyword>
<reference evidence="4" key="1">
    <citation type="submission" date="2021-01" db="EMBL/GenBank/DDBJ databases">
        <authorList>
            <person name="Corre E."/>
            <person name="Pelletier E."/>
            <person name="Niang G."/>
            <person name="Scheremetjew M."/>
            <person name="Finn R."/>
            <person name="Kale V."/>
            <person name="Holt S."/>
            <person name="Cochrane G."/>
            <person name="Meng A."/>
            <person name="Brown T."/>
            <person name="Cohen L."/>
        </authorList>
    </citation>
    <scope>NUCLEOTIDE SEQUENCE</scope>
    <source>
        <strain evidence="4">GSBS06</strain>
    </source>
</reference>
<dbReference type="SUPFAM" id="SSF103473">
    <property type="entry name" value="MFS general substrate transporter"/>
    <property type="match status" value="1"/>
</dbReference>
<sequence length="164" mass="16967">MTLLPLLLSGEKFGLSASAVGSIFMCMSMVGVVCTPIAARLLDSVGRVRTIIPACMVIGCAMMSVPMVDDIYGFVALVCTWTAAGTLLAAGPTTYISDMATSKNRTQALALLRTAGDIGMLLGAIGAGTVADMYSQEQAIQANGLAFLALSGFAAFRFATIIKK</sequence>
<dbReference type="InterPro" id="IPR036259">
    <property type="entry name" value="MFS_trans_sf"/>
</dbReference>
<comment type="subcellular location">
    <subcellularLocation>
        <location evidence="1">Membrane</location>
        <topology evidence="1">Multi-pass membrane protein</topology>
    </subcellularLocation>
</comment>
<dbReference type="PROSITE" id="PS50850">
    <property type="entry name" value="MFS"/>
    <property type="match status" value="1"/>
</dbReference>
<dbReference type="GO" id="GO:0016020">
    <property type="term" value="C:membrane"/>
    <property type="evidence" value="ECO:0007669"/>
    <property type="project" value="UniProtKB-SubCell"/>
</dbReference>
<dbReference type="Pfam" id="PF07690">
    <property type="entry name" value="MFS_1"/>
    <property type="match status" value="1"/>
</dbReference>
<dbReference type="GO" id="GO:0022857">
    <property type="term" value="F:transmembrane transporter activity"/>
    <property type="evidence" value="ECO:0007669"/>
    <property type="project" value="InterPro"/>
</dbReference>